<comment type="caution">
    <text evidence="1">The sequence shown here is derived from an EMBL/GenBank/DDBJ whole genome shotgun (WGS) entry which is preliminary data.</text>
</comment>
<organism evidence="1 2">
    <name type="scientific">Acinetobacter calcoaceticus</name>
    <dbReference type="NCBI Taxonomy" id="471"/>
    <lineage>
        <taxon>Bacteria</taxon>
        <taxon>Pseudomonadati</taxon>
        <taxon>Pseudomonadota</taxon>
        <taxon>Gammaproteobacteria</taxon>
        <taxon>Moraxellales</taxon>
        <taxon>Moraxellaceae</taxon>
        <taxon>Acinetobacter</taxon>
        <taxon>Acinetobacter calcoaceticus/baumannii complex</taxon>
    </lineage>
</organism>
<evidence type="ECO:0008006" key="3">
    <source>
        <dbReference type="Google" id="ProtNLM"/>
    </source>
</evidence>
<reference evidence="1 2" key="1">
    <citation type="submission" date="2019-03" db="EMBL/GenBank/DDBJ databases">
        <title>Genomic analyses of the natural microbiome of Caenorhabditis elegans.</title>
        <authorList>
            <person name="Samuel B."/>
        </authorList>
    </citation>
    <scope>NUCLEOTIDE SEQUENCE [LARGE SCALE GENOMIC DNA]</scope>
    <source>
        <strain evidence="1 2">JUb89</strain>
    </source>
</reference>
<accession>A0A4R1XGH7</accession>
<name>A0A4R1XGH7_ACICA</name>
<keyword evidence="2" id="KW-1185">Reference proteome</keyword>
<protein>
    <recommendedName>
        <fullName evidence="3">Type I restriction endonuclease subunit M</fullName>
    </recommendedName>
</protein>
<proteinExistence type="predicted"/>
<evidence type="ECO:0000313" key="2">
    <source>
        <dbReference type="Proteomes" id="UP000294963"/>
    </source>
</evidence>
<dbReference type="OrthoDB" id="5522207at2"/>
<gene>
    <name evidence="1" type="ORF">EC844_1253</name>
</gene>
<sequence>MTRRCLFALGQVMSTPNALELLTKKNIDLLALLHRHQTGDWGDLNKIDREANEDALVTHSRILSSYLFGQDKIWIITEADRSLTTILLPQDY</sequence>
<dbReference type="Proteomes" id="UP000294963">
    <property type="component" value="Unassembled WGS sequence"/>
</dbReference>
<dbReference type="AlphaFoldDB" id="A0A4R1XGH7"/>
<evidence type="ECO:0000313" key="1">
    <source>
        <dbReference type="EMBL" id="TCM62276.1"/>
    </source>
</evidence>
<dbReference type="EMBL" id="SLVJ01000025">
    <property type="protein sequence ID" value="TCM62276.1"/>
    <property type="molecule type" value="Genomic_DNA"/>
</dbReference>